<dbReference type="SUPFAM" id="SSF51679">
    <property type="entry name" value="Bacterial luciferase-like"/>
    <property type="match status" value="1"/>
</dbReference>
<gene>
    <name evidence="8" type="ORF">A7979_05635</name>
</gene>
<dbReference type="InterPro" id="IPR016215">
    <property type="entry name" value="NTA_MOA"/>
</dbReference>
<dbReference type="PANTHER" id="PTHR30011:SF16">
    <property type="entry name" value="C2H2 FINGER DOMAIN TRANSCRIPTION FACTOR (EUROFUNG)-RELATED"/>
    <property type="match status" value="1"/>
</dbReference>
<proteinExistence type="inferred from homology"/>
<dbReference type="NCBIfam" id="TIGR03860">
    <property type="entry name" value="FMN_nitrolo"/>
    <property type="match status" value="1"/>
</dbReference>
<keyword evidence="3" id="KW-0560">Oxidoreductase</keyword>
<feature type="binding site" evidence="6">
    <location>
        <position position="149"/>
    </location>
    <ligand>
        <name>FMN</name>
        <dbReference type="ChEBI" id="CHEBI:58210"/>
    </ligand>
</feature>
<dbReference type="PIRSF" id="PIRSF000337">
    <property type="entry name" value="NTA_MOA"/>
    <property type="match status" value="1"/>
</dbReference>
<organism evidence="8 9">
    <name type="scientific">Rothia nasimurium</name>
    <dbReference type="NCBI Taxonomy" id="85336"/>
    <lineage>
        <taxon>Bacteria</taxon>
        <taxon>Bacillati</taxon>
        <taxon>Actinomycetota</taxon>
        <taxon>Actinomycetes</taxon>
        <taxon>Micrococcales</taxon>
        <taxon>Micrococcaceae</taxon>
        <taxon>Rothia</taxon>
    </lineage>
</organism>
<evidence type="ECO:0000313" key="9">
    <source>
        <dbReference type="Proteomes" id="UP000192359"/>
    </source>
</evidence>
<protein>
    <submittedName>
        <fullName evidence="8">Nitrilotriacetate monooxygenase</fullName>
    </submittedName>
</protein>
<keyword evidence="2 6" id="KW-0288">FMN</keyword>
<evidence type="ECO:0000259" key="7">
    <source>
        <dbReference type="Pfam" id="PF00296"/>
    </source>
</evidence>
<evidence type="ECO:0000313" key="8">
    <source>
        <dbReference type="EMBL" id="ORC16085.1"/>
    </source>
</evidence>
<feature type="binding site" evidence="6">
    <location>
        <position position="96"/>
    </location>
    <ligand>
        <name>FMN</name>
        <dbReference type="ChEBI" id="CHEBI:58210"/>
    </ligand>
</feature>
<dbReference type="GO" id="GO:0004497">
    <property type="term" value="F:monooxygenase activity"/>
    <property type="evidence" value="ECO:0007669"/>
    <property type="project" value="UniProtKB-KW"/>
</dbReference>
<feature type="binding site" evidence="6">
    <location>
        <position position="220"/>
    </location>
    <ligand>
        <name>FMN</name>
        <dbReference type="ChEBI" id="CHEBI:58210"/>
    </ligand>
</feature>
<feature type="domain" description="Luciferase-like" evidence="7">
    <location>
        <begin position="25"/>
        <end position="294"/>
    </location>
</feature>
<evidence type="ECO:0000256" key="3">
    <source>
        <dbReference type="ARBA" id="ARBA00023002"/>
    </source>
</evidence>
<dbReference type="PANTHER" id="PTHR30011">
    <property type="entry name" value="ALKANESULFONATE MONOOXYGENASE-RELATED"/>
    <property type="match status" value="1"/>
</dbReference>
<dbReference type="Gene3D" id="3.20.20.30">
    <property type="entry name" value="Luciferase-like domain"/>
    <property type="match status" value="1"/>
</dbReference>
<name>A0A1Y1RPE1_9MICC</name>
<evidence type="ECO:0000256" key="6">
    <source>
        <dbReference type="PIRSR" id="PIRSR000337-1"/>
    </source>
</evidence>
<dbReference type="GO" id="GO:0016705">
    <property type="term" value="F:oxidoreductase activity, acting on paired donors, with incorporation or reduction of molecular oxygen"/>
    <property type="evidence" value="ECO:0007669"/>
    <property type="project" value="InterPro"/>
</dbReference>
<evidence type="ECO:0000256" key="5">
    <source>
        <dbReference type="ARBA" id="ARBA00033748"/>
    </source>
</evidence>
<dbReference type="RefSeq" id="WP_083092680.1">
    <property type="nucleotide sequence ID" value="NZ_LXWF01000041.1"/>
</dbReference>
<dbReference type="OrthoDB" id="3265338at2"/>
<dbReference type="Proteomes" id="UP000192359">
    <property type="component" value="Unassembled WGS sequence"/>
</dbReference>
<evidence type="ECO:0000256" key="1">
    <source>
        <dbReference type="ARBA" id="ARBA00022630"/>
    </source>
</evidence>
<evidence type="ECO:0000256" key="2">
    <source>
        <dbReference type="ARBA" id="ARBA00022643"/>
    </source>
</evidence>
<dbReference type="InterPro" id="IPR051260">
    <property type="entry name" value="Diverse_substr_monoxygenases"/>
</dbReference>
<keyword evidence="1 6" id="KW-0285">Flavoprotein</keyword>
<keyword evidence="4 8" id="KW-0503">Monooxygenase</keyword>
<dbReference type="InterPro" id="IPR011251">
    <property type="entry name" value="Luciferase-like_dom"/>
</dbReference>
<feature type="binding site" evidence="6">
    <location>
        <position position="58"/>
    </location>
    <ligand>
        <name>FMN</name>
        <dbReference type="ChEBI" id="CHEBI:58210"/>
    </ligand>
</feature>
<accession>A0A1Y1RPE1</accession>
<keyword evidence="9" id="KW-1185">Reference proteome</keyword>
<dbReference type="Pfam" id="PF00296">
    <property type="entry name" value="Bac_luciferase"/>
    <property type="match status" value="1"/>
</dbReference>
<evidence type="ECO:0000256" key="4">
    <source>
        <dbReference type="ARBA" id="ARBA00023033"/>
    </source>
</evidence>
<dbReference type="InterPro" id="IPR036661">
    <property type="entry name" value="Luciferase-like_sf"/>
</dbReference>
<sequence>MAHKKMLIGMQLGNGYGAQVTAWNFPGVDPHNYANIDSHVRYAQKAERGLFQFLFFPDFPNESQASDQVAPQLTLDPIVTMAAIARDTSHIGLAATASTQWNEPYNLARQFKALDVMSGGRIGWNAVTGSDPRGAANFGQEMKPSSERYGRAHEVVQTVQALWGSWGKDAWVADRETGIFAHRSKIKPINARGRYVASAGPLPIPPSKQGQPVIFQAGGSPNGLAMAGLYANAVIGSTFTIEDSIQQRQAVRDAAERAGRNPDEIKFFAGIMPTIAPTKREALDRRGLLVEPQIHQRVGYLGMMLGIPLSSSDLDQPIDPGVLTYAQPNPGDPRSAKALEIAREGWTVRDILYHGIIDYHPAPMGPAKVTADHMTEWFEAGAVDGFWFSPDVYEDGIDAFVDGVVPILQERGLFHTEYEGETLREHLGAPDQYGLAEHLLEARS</sequence>
<reference evidence="8 9" key="1">
    <citation type="submission" date="2016-05" db="EMBL/GenBank/DDBJ databases">
        <title>Draft genome sequence of a porcine commensal Rothia nasimurium.</title>
        <authorList>
            <person name="Gaiser R.A."/>
            <person name="Van Baarlen P."/>
            <person name="Wells J.M."/>
        </authorList>
    </citation>
    <scope>NUCLEOTIDE SEQUENCE [LARGE SCALE GENOMIC DNA]</scope>
    <source>
        <strain evidence="8 9">PT-32</strain>
    </source>
</reference>
<comment type="caution">
    <text evidence="8">The sequence shown here is derived from an EMBL/GenBank/DDBJ whole genome shotgun (WGS) entry which is preliminary data.</text>
</comment>
<comment type="similarity">
    <text evidence="5">Belongs to the NtaA/SnaA/DszA monooxygenase family.</text>
</comment>
<dbReference type="EMBL" id="LXWF01000041">
    <property type="protein sequence ID" value="ORC16085.1"/>
    <property type="molecule type" value="Genomic_DNA"/>
</dbReference>
<dbReference type="AlphaFoldDB" id="A0A1Y1RPE1"/>